<comment type="caution">
    <text evidence="3">The sequence shown here is derived from an EMBL/GenBank/DDBJ whole genome shotgun (WGS) entry which is preliminary data.</text>
</comment>
<feature type="compositionally biased region" description="Acidic residues" evidence="1">
    <location>
        <begin position="12"/>
        <end position="91"/>
    </location>
</feature>
<reference evidence="3 4" key="1">
    <citation type="journal article" date="2016" name="Int. J. Syst. Evol. Microbiol.">
        <title>Oceanobacillus halophilus sp. nov., a novel moderately halophilic bacterium from a hypersaline lake.</title>
        <authorList>
            <person name="Amoozegar M.A."/>
            <person name="Bagheri M."/>
            <person name="Makhdoumi A."/>
            <person name="Nikou M.M."/>
            <person name="Fazeli S.A.S."/>
            <person name="Schumann P."/>
            <person name="Sproer C."/>
            <person name="Sanchez-Porro C."/>
            <person name="Ventosa A."/>
        </authorList>
    </citation>
    <scope>NUCLEOTIDE SEQUENCE [LARGE SCALE GENOMIC DNA]</scope>
    <source>
        <strain evidence="3 4">DSM 23996</strain>
    </source>
</reference>
<dbReference type="Pfam" id="PF08924">
    <property type="entry name" value="Rv2525c_GlyHyd-like"/>
    <property type="match status" value="1"/>
</dbReference>
<dbReference type="InterPro" id="IPR015020">
    <property type="entry name" value="Rv2525c-like_Glyco_Hydro-like"/>
</dbReference>
<accession>A0A495A4Q4</accession>
<evidence type="ECO:0000259" key="2">
    <source>
        <dbReference type="Pfam" id="PF08924"/>
    </source>
</evidence>
<name>A0A495A4Q4_9BACI</name>
<gene>
    <name evidence="3" type="ORF">D8M06_08980</name>
</gene>
<protein>
    <submittedName>
        <fullName evidence="3">DUF1906 domain-containing protein</fullName>
    </submittedName>
</protein>
<organism evidence="3 4">
    <name type="scientific">Oceanobacillus halophilus</name>
    <dbReference type="NCBI Taxonomy" id="930130"/>
    <lineage>
        <taxon>Bacteria</taxon>
        <taxon>Bacillati</taxon>
        <taxon>Bacillota</taxon>
        <taxon>Bacilli</taxon>
        <taxon>Bacillales</taxon>
        <taxon>Bacillaceae</taxon>
        <taxon>Oceanobacillus</taxon>
    </lineage>
</organism>
<dbReference type="SUPFAM" id="SSF51445">
    <property type="entry name" value="(Trans)glycosidases"/>
    <property type="match status" value="1"/>
</dbReference>
<dbReference type="OrthoDB" id="2080590at2"/>
<dbReference type="Gene3D" id="3.20.20.80">
    <property type="entry name" value="Glycosidases"/>
    <property type="match status" value="1"/>
</dbReference>
<proteinExistence type="predicted"/>
<dbReference type="AlphaFoldDB" id="A0A495A4Q4"/>
<evidence type="ECO:0000313" key="3">
    <source>
        <dbReference type="EMBL" id="RKQ34030.1"/>
    </source>
</evidence>
<feature type="region of interest" description="Disordered" evidence="1">
    <location>
        <begin position="1"/>
        <end position="97"/>
    </location>
</feature>
<evidence type="ECO:0000313" key="4">
    <source>
        <dbReference type="Proteomes" id="UP000269301"/>
    </source>
</evidence>
<dbReference type="EMBL" id="RBZP01000005">
    <property type="protein sequence ID" value="RKQ34030.1"/>
    <property type="molecule type" value="Genomic_DNA"/>
</dbReference>
<evidence type="ECO:0000256" key="1">
    <source>
        <dbReference type="SAM" id="MobiDB-lite"/>
    </source>
</evidence>
<dbReference type="InterPro" id="IPR017853">
    <property type="entry name" value="GH"/>
</dbReference>
<dbReference type="Proteomes" id="UP000269301">
    <property type="component" value="Unassembled WGS sequence"/>
</dbReference>
<keyword evidence="4" id="KW-1185">Reference proteome</keyword>
<sequence>MNENVNEAPDNNTEETSDNEDESEDTDTENSNEEESEEASNEENNQDSNSEEDGSNEEESENGEEENNNDEESSDNNDDGSSEDENTEEESSQEHYWGVDSASYTDEEHYSCIVDNFGEPSVFGRYIGENEGVSIGLDREEVNFLHDNDISILVIYNHVNDAVGNEQGVEHAEQAIAMAEDLSIPEDIALFVDIEPEYPIDSSFLQAWYETVNESNYYPAVYGVFDEGSELLEAYNAMESEALENMIVWTAYPQEGVTTKDNAPEYNPQGPDNSMLYGWQYGLESETCTIDTNLFTNDMMDYLWKE</sequence>
<feature type="domain" description="Rv2525c-like glycoside hydrolase-like" evidence="2">
    <location>
        <begin position="123"/>
        <end position="227"/>
    </location>
</feature>